<feature type="compositionally biased region" description="Low complexity" evidence="4">
    <location>
        <begin position="148"/>
        <end position="169"/>
    </location>
</feature>
<sequence>MRGSRRGRKRGVSGQTKTVVDEEKIEEAKQILESHRDQLSEWRKKPRKEKSRILTLYFRQNDRMACLSSTCTAQLSTHQGMLYHLDHCSLTPEEITVPCKFCGSRIAAADVKDHVCTVTSADASPPRKKKRKALLKATKMMKETHKGSATSSENEASASASEFACSTSTDGTDEGRSVGSSREDSSKALVLKGSAGKPSREMSLLSRLLKHRMVTFPEELDCVWESFRKRHHVQRLFPELVCPSEWSAATNFFADEARSSLMQRSMPYQLTRGGPWFTLNLFGALTNNNYSIGFCGGRIVALAWCPSGCSEAQYILVSIHLDSGFTLQPGAGLGFFQLWMFQPSPTNSQVPRLEIVWIMEHNFGLVADIKWCPSGIFDEQSAEACLPRLGCFAAATSIGEVVLVPKHSAWGNVNADGVTEGCPFFSAEKILPCLTLLTGTNTRVLSIDWCPLNGHEKIAAGLESGYVLIWRLVHAKNWNDGEKIRPDLARFASLAPVRTVGWYTDIILYAYTMNGDVVEIDTVTGKRLRSISFLNMDSILVSPLFPGFHISMMLLCPTTSMYPSFVRDCSHPTGIRCAKHKESVCSMALLPSKMYVICGDYAGRLCAFRVRFILPGKKLSRFLTGNDCRVVFDTVVKDVGQSIVNAEGKKCGHVGFLFYPTGKSTTSIPYKSRKYKLHVAPHDYLADCLRC</sequence>
<keyword evidence="3" id="KW-0539">Nucleus</keyword>
<accession>A0A085MZE4</accession>
<dbReference type="InterPro" id="IPR052416">
    <property type="entry name" value="GTF3C_component"/>
</dbReference>
<dbReference type="EMBL" id="KL367592">
    <property type="protein sequence ID" value="KFD62590.1"/>
    <property type="molecule type" value="Genomic_DNA"/>
</dbReference>
<dbReference type="InterPro" id="IPR036322">
    <property type="entry name" value="WD40_repeat_dom_sf"/>
</dbReference>
<comment type="subcellular location">
    <subcellularLocation>
        <location evidence="1">Nucleus</location>
    </subcellularLocation>
</comment>
<evidence type="ECO:0000256" key="2">
    <source>
        <dbReference type="ARBA" id="ARBA00023163"/>
    </source>
</evidence>
<feature type="compositionally biased region" description="Basic and acidic residues" evidence="4">
    <location>
        <begin position="173"/>
        <end position="186"/>
    </location>
</feature>
<evidence type="ECO:0000256" key="1">
    <source>
        <dbReference type="ARBA" id="ARBA00004123"/>
    </source>
</evidence>
<protein>
    <recommendedName>
        <fullName evidence="8">General transcription factor 3C polypeptide 2</fullName>
    </recommendedName>
</protein>
<dbReference type="PANTHER" id="PTHR15052">
    <property type="entry name" value="RNA POLYMERASE III TRANSCRIPTION INITIATION FACTOR COMPLEX SUBUNIT"/>
    <property type="match status" value="1"/>
</dbReference>
<evidence type="ECO:0000313" key="5">
    <source>
        <dbReference type="EMBL" id="KFD57874.1"/>
    </source>
</evidence>
<evidence type="ECO:0000313" key="7">
    <source>
        <dbReference type="Proteomes" id="UP000030764"/>
    </source>
</evidence>
<dbReference type="EMBL" id="KL363186">
    <property type="protein sequence ID" value="KFD57874.1"/>
    <property type="molecule type" value="Genomic_DNA"/>
</dbReference>
<keyword evidence="2" id="KW-0804">Transcription</keyword>
<proteinExistence type="predicted"/>
<dbReference type="Proteomes" id="UP000030764">
    <property type="component" value="Unassembled WGS sequence"/>
</dbReference>
<evidence type="ECO:0000313" key="6">
    <source>
        <dbReference type="EMBL" id="KFD62590.1"/>
    </source>
</evidence>
<dbReference type="Gene3D" id="2.130.10.10">
    <property type="entry name" value="YVTN repeat-like/Quinoprotein amine dehydrogenase"/>
    <property type="match status" value="1"/>
</dbReference>
<evidence type="ECO:0000256" key="4">
    <source>
        <dbReference type="SAM" id="MobiDB-lite"/>
    </source>
</evidence>
<dbReference type="SUPFAM" id="SSF50978">
    <property type="entry name" value="WD40 repeat-like"/>
    <property type="match status" value="1"/>
</dbReference>
<dbReference type="InterPro" id="IPR015943">
    <property type="entry name" value="WD40/YVTN_repeat-like_dom_sf"/>
</dbReference>
<dbReference type="PANTHER" id="PTHR15052:SF2">
    <property type="entry name" value="GENERAL TRANSCRIPTION FACTOR 3C POLYPEPTIDE 2"/>
    <property type="match status" value="1"/>
</dbReference>
<keyword evidence="7" id="KW-1185">Reference proteome</keyword>
<dbReference type="AlphaFoldDB" id="A0A085MZE4"/>
<evidence type="ECO:0000256" key="3">
    <source>
        <dbReference type="ARBA" id="ARBA00023242"/>
    </source>
</evidence>
<dbReference type="Proteomes" id="UP000030758">
    <property type="component" value="Unassembled WGS sequence"/>
</dbReference>
<reference evidence="6 7" key="1">
    <citation type="journal article" date="2014" name="Nat. Genet.">
        <title>Genome and transcriptome of the porcine whipworm Trichuris suis.</title>
        <authorList>
            <person name="Jex A.R."/>
            <person name="Nejsum P."/>
            <person name="Schwarz E.M."/>
            <person name="Hu L."/>
            <person name="Young N.D."/>
            <person name="Hall R.S."/>
            <person name="Korhonen P.K."/>
            <person name="Liao S."/>
            <person name="Thamsborg S."/>
            <person name="Xia J."/>
            <person name="Xu P."/>
            <person name="Wang S."/>
            <person name="Scheerlinck J.P."/>
            <person name="Hofmann A."/>
            <person name="Sternberg P.W."/>
            <person name="Wang J."/>
            <person name="Gasser R.B."/>
        </authorList>
    </citation>
    <scope>NUCLEOTIDE SEQUENCE [LARGE SCALE GENOMIC DNA]</scope>
    <source>
        <strain evidence="6">DCEP-RM93F</strain>
        <strain evidence="5">DCEP-RM93M</strain>
    </source>
</reference>
<dbReference type="GO" id="GO:0006383">
    <property type="term" value="P:transcription by RNA polymerase III"/>
    <property type="evidence" value="ECO:0007669"/>
    <property type="project" value="TreeGrafter"/>
</dbReference>
<evidence type="ECO:0008006" key="8">
    <source>
        <dbReference type="Google" id="ProtNLM"/>
    </source>
</evidence>
<dbReference type="GO" id="GO:0000127">
    <property type="term" value="C:transcription factor TFIIIC complex"/>
    <property type="evidence" value="ECO:0007669"/>
    <property type="project" value="TreeGrafter"/>
</dbReference>
<dbReference type="GO" id="GO:0005634">
    <property type="term" value="C:nucleus"/>
    <property type="evidence" value="ECO:0007669"/>
    <property type="project" value="UniProtKB-SubCell"/>
</dbReference>
<gene>
    <name evidence="5" type="ORF">M513_01107</name>
    <name evidence="6" type="ORF">M514_01107</name>
</gene>
<name>A0A085MZE4_9BILA</name>
<organism evidence="6">
    <name type="scientific">Trichuris suis</name>
    <name type="common">pig whipworm</name>
    <dbReference type="NCBI Taxonomy" id="68888"/>
    <lineage>
        <taxon>Eukaryota</taxon>
        <taxon>Metazoa</taxon>
        <taxon>Ecdysozoa</taxon>
        <taxon>Nematoda</taxon>
        <taxon>Enoplea</taxon>
        <taxon>Dorylaimia</taxon>
        <taxon>Trichinellida</taxon>
        <taxon>Trichuridae</taxon>
        <taxon>Trichuris</taxon>
    </lineage>
</organism>
<feature type="region of interest" description="Disordered" evidence="4">
    <location>
        <begin position="141"/>
        <end position="195"/>
    </location>
</feature>